<dbReference type="Proteomes" id="UP000436088">
    <property type="component" value="Unassembled WGS sequence"/>
</dbReference>
<dbReference type="Pfam" id="PF00067">
    <property type="entry name" value="p450"/>
    <property type="match status" value="1"/>
</dbReference>
<keyword evidence="2" id="KW-0503">Monooxygenase</keyword>
<keyword evidence="1 2" id="KW-0408">Iron</keyword>
<evidence type="ECO:0000256" key="1">
    <source>
        <dbReference type="PIRSR" id="PIRSR602401-1"/>
    </source>
</evidence>
<dbReference type="PANTHER" id="PTHR47951">
    <property type="entry name" value="OS08G0547900 PROTEIN"/>
    <property type="match status" value="1"/>
</dbReference>
<dbReference type="EMBL" id="VEPZ02000353">
    <property type="protein sequence ID" value="KAE8726538.1"/>
    <property type="molecule type" value="Genomic_DNA"/>
</dbReference>
<proteinExistence type="inferred from homology"/>
<dbReference type="PRINTS" id="PR00385">
    <property type="entry name" value="P450"/>
</dbReference>
<sequence length="532" mass="60084">MSTFCDKDAVLVGDGLLWQHDGLTASTITEVTATVIVATLVIICFSRWAKKFIIKIEPPQPPGPPGLPIIGNLPFIKPDFLQYVTKQSQIYGPIIKLHMGSKIYVVISSPSIAKEILKTHDAAFANRDIPVAAINGSYGGLDIVWRSNGPELHKLRKLVVHEIMCNKGLDACYELRRRNIRQMVKYIHGKIGSSINLSEQMFLTTMSVTISMLWGDSLNEEEAKRVVEFKERLEEFVGLIGAPNVSDIFPVLRPLDLQGIESKTKKLLSWFYEFLESVIEQRTKVGEAEQQEESKDFLQQLLELNQRGDAKASLSMTEIKALLLDMIIGGTDTTFTTMEWAMTELLRHPDKLKRIADELDAVVGDHNVVEETHLPRLLYLEAVVKETFRTHPPAPLLLPHMAGETTVVAGYTIPKHSNVFFNVWAIQRDPELWENPLRFEPERFMRESEKRNYLGNSFHLFPFGSGRRICVGIPLAEKLIMHILATLVHSFELVMPDGKKPDIKDKLALILSKVEPLSVVPIARLSNSQQYE</sequence>
<dbReference type="GO" id="GO:0020037">
    <property type="term" value="F:heme binding"/>
    <property type="evidence" value="ECO:0007669"/>
    <property type="project" value="InterPro"/>
</dbReference>
<evidence type="ECO:0000256" key="2">
    <source>
        <dbReference type="RuleBase" id="RU000461"/>
    </source>
</evidence>
<dbReference type="AlphaFoldDB" id="A0A6A3CGT7"/>
<reference evidence="3" key="1">
    <citation type="submission" date="2019-09" db="EMBL/GenBank/DDBJ databases">
        <title>Draft genome information of white flower Hibiscus syriacus.</title>
        <authorList>
            <person name="Kim Y.-M."/>
        </authorList>
    </citation>
    <scope>NUCLEOTIDE SEQUENCE [LARGE SCALE GENOMIC DNA]</scope>
    <source>
        <strain evidence="3">YM2019G1</strain>
    </source>
</reference>
<accession>A0A6A3CGT7</accession>
<name>A0A6A3CGT7_HIBSY</name>
<dbReference type="GO" id="GO:0004497">
    <property type="term" value="F:monooxygenase activity"/>
    <property type="evidence" value="ECO:0007669"/>
    <property type="project" value="UniProtKB-KW"/>
</dbReference>
<organism evidence="3 4">
    <name type="scientific">Hibiscus syriacus</name>
    <name type="common">Rose of Sharon</name>
    <dbReference type="NCBI Taxonomy" id="106335"/>
    <lineage>
        <taxon>Eukaryota</taxon>
        <taxon>Viridiplantae</taxon>
        <taxon>Streptophyta</taxon>
        <taxon>Embryophyta</taxon>
        <taxon>Tracheophyta</taxon>
        <taxon>Spermatophyta</taxon>
        <taxon>Magnoliopsida</taxon>
        <taxon>eudicotyledons</taxon>
        <taxon>Gunneridae</taxon>
        <taxon>Pentapetalae</taxon>
        <taxon>rosids</taxon>
        <taxon>malvids</taxon>
        <taxon>Malvales</taxon>
        <taxon>Malvaceae</taxon>
        <taxon>Malvoideae</taxon>
        <taxon>Hibiscus</taxon>
    </lineage>
</organism>
<protein>
    <submittedName>
        <fullName evidence="3">Detected protein of confused Function</fullName>
    </submittedName>
</protein>
<keyword evidence="1 2" id="KW-0479">Metal-binding</keyword>
<dbReference type="GO" id="GO:0005506">
    <property type="term" value="F:iron ion binding"/>
    <property type="evidence" value="ECO:0007669"/>
    <property type="project" value="InterPro"/>
</dbReference>
<comment type="caution">
    <text evidence="3">The sequence shown here is derived from an EMBL/GenBank/DDBJ whole genome shotgun (WGS) entry which is preliminary data.</text>
</comment>
<dbReference type="InterPro" id="IPR002401">
    <property type="entry name" value="Cyt_P450_E_grp-I"/>
</dbReference>
<evidence type="ECO:0000313" key="3">
    <source>
        <dbReference type="EMBL" id="KAE8726538.1"/>
    </source>
</evidence>
<gene>
    <name evidence="3" type="ORF">F3Y22_tig00006623pilonHSYRG00001</name>
</gene>
<dbReference type="GO" id="GO:0016705">
    <property type="term" value="F:oxidoreductase activity, acting on paired donors, with incorporation or reduction of molecular oxygen"/>
    <property type="evidence" value="ECO:0007669"/>
    <property type="project" value="InterPro"/>
</dbReference>
<keyword evidence="4" id="KW-1185">Reference proteome</keyword>
<dbReference type="InterPro" id="IPR001128">
    <property type="entry name" value="Cyt_P450"/>
</dbReference>
<dbReference type="CDD" id="cd11073">
    <property type="entry name" value="CYP76-like"/>
    <property type="match status" value="1"/>
</dbReference>
<keyword evidence="1 2" id="KW-0349">Heme</keyword>
<dbReference type="PROSITE" id="PS00086">
    <property type="entry name" value="CYTOCHROME_P450"/>
    <property type="match status" value="1"/>
</dbReference>
<dbReference type="OrthoDB" id="2789670at2759"/>
<evidence type="ECO:0000313" key="4">
    <source>
        <dbReference type="Proteomes" id="UP000436088"/>
    </source>
</evidence>
<dbReference type="InterPro" id="IPR036396">
    <property type="entry name" value="Cyt_P450_sf"/>
</dbReference>
<comment type="cofactor">
    <cofactor evidence="1">
        <name>heme</name>
        <dbReference type="ChEBI" id="CHEBI:30413"/>
    </cofactor>
</comment>
<comment type="similarity">
    <text evidence="2">Belongs to the cytochrome P450 family.</text>
</comment>
<dbReference type="SUPFAM" id="SSF48264">
    <property type="entry name" value="Cytochrome P450"/>
    <property type="match status" value="1"/>
</dbReference>
<dbReference type="PRINTS" id="PR00463">
    <property type="entry name" value="EP450I"/>
</dbReference>
<dbReference type="Gene3D" id="1.10.630.10">
    <property type="entry name" value="Cytochrome P450"/>
    <property type="match status" value="1"/>
</dbReference>
<dbReference type="PANTHER" id="PTHR47951:SF8">
    <property type="entry name" value="CYTOCHROME P450 93A2-LIKE"/>
    <property type="match status" value="1"/>
</dbReference>
<dbReference type="InterPro" id="IPR017972">
    <property type="entry name" value="Cyt_P450_CS"/>
</dbReference>
<keyword evidence="2" id="KW-0560">Oxidoreductase</keyword>
<feature type="binding site" description="axial binding residue" evidence="1">
    <location>
        <position position="470"/>
    </location>
    <ligand>
        <name>heme</name>
        <dbReference type="ChEBI" id="CHEBI:30413"/>
    </ligand>
    <ligandPart>
        <name>Fe</name>
        <dbReference type="ChEBI" id="CHEBI:18248"/>
    </ligandPart>
</feature>